<feature type="domain" description="N-acetyltransferase" evidence="1">
    <location>
        <begin position="67"/>
        <end position="220"/>
    </location>
</feature>
<dbReference type="CDD" id="cd04301">
    <property type="entry name" value="NAT_SF"/>
    <property type="match status" value="1"/>
</dbReference>
<gene>
    <name evidence="2" type="ORF">LOC62_07G009716</name>
</gene>
<dbReference type="RefSeq" id="XP_062632257.1">
    <property type="nucleotide sequence ID" value="XM_062776273.1"/>
</dbReference>
<name>A0AAF1BLR4_9TREE</name>
<organism evidence="2 3">
    <name type="scientific">Vanrija pseudolonga</name>
    <dbReference type="NCBI Taxonomy" id="143232"/>
    <lineage>
        <taxon>Eukaryota</taxon>
        <taxon>Fungi</taxon>
        <taxon>Dikarya</taxon>
        <taxon>Basidiomycota</taxon>
        <taxon>Agaricomycotina</taxon>
        <taxon>Tremellomycetes</taxon>
        <taxon>Trichosporonales</taxon>
        <taxon>Trichosporonaceae</taxon>
        <taxon>Vanrija</taxon>
    </lineage>
</organism>
<dbReference type="PROSITE" id="PS51186">
    <property type="entry name" value="GNAT"/>
    <property type="match status" value="1"/>
</dbReference>
<dbReference type="Pfam" id="PF13673">
    <property type="entry name" value="Acetyltransf_10"/>
    <property type="match status" value="1"/>
</dbReference>
<dbReference type="PANTHER" id="PTHR42791">
    <property type="entry name" value="GNAT FAMILY ACETYLTRANSFERASE"/>
    <property type="match status" value="1"/>
</dbReference>
<protein>
    <recommendedName>
        <fullName evidence="1">N-acetyltransferase domain-containing protein</fullName>
    </recommendedName>
</protein>
<keyword evidence="3" id="KW-1185">Reference proteome</keyword>
<reference evidence="2" key="1">
    <citation type="submission" date="2023-10" db="EMBL/GenBank/DDBJ databases">
        <authorList>
            <person name="Noh H."/>
        </authorList>
    </citation>
    <scope>NUCLEOTIDE SEQUENCE</scope>
    <source>
        <strain evidence="2">DUCC4014</strain>
    </source>
</reference>
<dbReference type="InterPro" id="IPR016181">
    <property type="entry name" value="Acyl_CoA_acyltransferase"/>
</dbReference>
<dbReference type="Gene3D" id="3.40.630.30">
    <property type="match status" value="1"/>
</dbReference>
<dbReference type="EMBL" id="CP086720">
    <property type="protein sequence ID" value="WOO86231.1"/>
    <property type="molecule type" value="Genomic_DNA"/>
</dbReference>
<sequence>MTVIVERVTDTSPATVDKYAELIARAFRPIPFTKLLSGFEGEGDDDPGWLRLLARLKAEVYAGVRDLEVWSARREGDDEPGAAMIVAPPGVEWGKTPHADNEFSREMDARQTEDLRETRKTMWAYKAQVAAAFGPEGETPRYSVCWLATAPGRQRQGLAAALISHVLDRAHAEANYVTLLTQTKENVKWYLRFGFKVLAAVEFQVKDVQGGYWTMSSEREEDRRR</sequence>
<dbReference type="InterPro" id="IPR052523">
    <property type="entry name" value="Trichothecene_AcTrans"/>
</dbReference>
<dbReference type="GO" id="GO:0016747">
    <property type="term" value="F:acyltransferase activity, transferring groups other than amino-acyl groups"/>
    <property type="evidence" value="ECO:0007669"/>
    <property type="project" value="InterPro"/>
</dbReference>
<proteinExistence type="predicted"/>
<dbReference type="AlphaFoldDB" id="A0AAF1BLR4"/>
<dbReference type="InterPro" id="IPR000182">
    <property type="entry name" value="GNAT_dom"/>
</dbReference>
<accession>A0AAF1BLR4</accession>
<dbReference type="PANTHER" id="PTHR42791:SF1">
    <property type="entry name" value="N-ACETYLTRANSFERASE DOMAIN-CONTAINING PROTEIN"/>
    <property type="match status" value="1"/>
</dbReference>
<dbReference type="SUPFAM" id="SSF55729">
    <property type="entry name" value="Acyl-CoA N-acyltransferases (Nat)"/>
    <property type="match status" value="1"/>
</dbReference>
<dbReference type="Proteomes" id="UP000827549">
    <property type="component" value="Chromosome 7"/>
</dbReference>
<evidence type="ECO:0000313" key="3">
    <source>
        <dbReference type="Proteomes" id="UP000827549"/>
    </source>
</evidence>
<evidence type="ECO:0000313" key="2">
    <source>
        <dbReference type="EMBL" id="WOO86231.1"/>
    </source>
</evidence>
<dbReference type="GeneID" id="87812877"/>
<evidence type="ECO:0000259" key="1">
    <source>
        <dbReference type="PROSITE" id="PS51186"/>
    </source>
</evidence>